<reference evidence="12 13" key="1">
    <citation type="submission" date="2019-07" db="EMBL/GenBank/DDBJ databases">
        <title>Genome sequencing of lignin-degrading bacterial isolates.</title>
        <authorList>
            <person name="Gladden J."/>
        </authorList>
    </citation>
    <scope>NUCLEOTIDE SEQUENCE [LARGE SCALE GENOMIC DNA]</scope>
    <source>
        <strain evidence="12 13">J11</strain>
    </source>
</reference>
<keyword evidence="4 10" id="KW-0808">Transferase</keyword>
<keyword evidence="7 10" id="KW-0460">Magnesium</keyword>
<keyword evidence="5 10" id="KW-0479">Metal-binding</keyword>
<evidence type="ECO:0000256" key="7">
    <source>
        <dbReference type="ARBA" id="ARBA00022842"/>
    </source>
</evidence>
<comment type="catalytic activity">
    <reaction evidence="9 10">
        <text>L-threonyl-[protein] + FAD = FMN-L-threonyl-[protein] + AMP + H(+)</text>
        <dbReference type="Rhea" id="RHEA:36847"/>
        <dbReference type="Rhea" id="RHEA-COMP:11060"/>
        <dbReference type="Rhea" id="RHEA-COMP:11061"/>
        <dbReference type="ChEBI" id="CHEBI:15378"/>
        <dbReference type="ChEBI" id="CHEBI:30013"/>
        <dbReference type="ChEBI" id="CHEBI:57692"/>
        <dbReference type="ChEBI" id="CHEBI:74257"/>
        <dbReference type="ChEBI" id="CHEBI:456215"/>
        <dbReference type="EC" id="2.7.1.180"/>
    </reaction>
</comment>
<feature type="binding site" evidence="11">
    <location>
        <position position="187"/>
    </location>
    <ligand>
        <name>Mg(2+)</name>
        <dbReference type="ChEBI" id="CHEBI:18420"/>
    </ligand>
</feature>
<keyword evidence="13" id="KW-1185">Reference proteome</keyword>
<dbReference type="Gene3D" id="3.10.520.10">
    <property type="entry name" value="ApbE-like domains"/>
    <property type="match status" value="1"/>
</dbReference>
<feature type="binding site" evidence="11">
    <location>
        <position position="312"/>
    </location>
    <ligand>
        <name>Mg(2+)</name>
        <dbReference type="ChEBI" id="CHEBI:18420"/>
    </ligand>
</feature>
<organism evidence="12 13">
    <name type="scientific">Cupriavidus gilardii J11</name>
    <dbReference type="NCBI Taxonomy" id="936133"/>
    <lineage>
        <taxon>Bacteria</taxon>
        <taxon>Pseudomonadati</taxon>
        <taxon>Pseudomonadota</taxon>
        <taxon>Betaproteobacteria</taxon>
        <taxon>Burkholderiales</taxon>
        <taxon>Burkholderiaceae</taxon>
        <taxon>Cupriavidus</taxon>
    </lineage>
</organism>
<dbReference type="InterPro" id="IPR024932">
    <property type="entry name" value="ApbE"/>
</dbReference>
<keyword evidence="12" id="KW-0449">Lipoprotein</keyword>
<dbReference type="GO" id="GO:0046872">
    <property type="term" value="F:metal ion binding"/>
    <property type="evidence" value="ECO:0007669"/>
    <property type="project" value="UniProtKB-UniRule"/>
</dbReference>
<evidence type="ECO:0000256" key="11">
    <source>
        <dbReference type="PIRSR" id="PIRSR006268-2"/>
    </source>
</evidence>
<protein>
    <recommendedName>
        <fullName evidence="2 10">FAD:protein FMN transferase</fullName>
        <ecNumber evidence="1 10">2.7.1.180</ecNumber>
    </recommendedName>
    <alternativeName>
        <fullName evidence="8 10">Flavin transferase</fullName>
    </alternativeName>
</protein>
<dbReference type="OrthoDB" id="9778595at2"/>
<comment type="caution">
    <text evidence="12">The sequence shown here is derived from an EMBL/GenBank/DDBJ whole genome shotgun (WGS) entry which is preliminary data.</text>
</comment>
<comment type="similarity">
    <text evidence="10">Belongs to the ApbE family.</text>
</comment>
<dbReference type="EC" id="2.7.1.180" evidence="1 10"/>
<evidence type="ECO:0000256" key="9">
    <source>
        <dbReference type="ARBA" id="ARBA00048540"/>
    </source>
</evidence>
<dbReference type="AlphaFoldDB" id="A0A562BQL5"/>
<keyword evidence="6 10" id="KW-0274">FAD</keyword>
<evidence type="ECO:0000256" key="4">
    <source>
        <dbReference type="ARBA" id="ARBA00022679"/>
    </source>
</evidence>
<dbReference type="GO" id="GO:0016740">
    <property type="term" value="F:transferase activity"/>
    <property type="evidence" value="ECO:0007669"/>
    <property type="project" value="UniProtKB-UniRule"/>
</dbReference>
<evidence type="ECO:0000256" key="5">
    <source>
        <dbReference type="ARBA" id="ARBA00022723"/>
    </source>
</evidence>
<dbReference type="PANTHER" id="PTHR30040:SF2">
    <property type="entry name" value="FAD:PROTEIN FMN TRANSFERASE"/>
    <property type="match status" value="1"/>
</dbReference>
<dbReference type="InterPro" id="IPR003374">
    <property type="entry name" value="ApbE-like_sf"/>
</dbReference>
<sequence length="360" mass="38045">MAASVQASPRASSDRRVLVPVHLDGPPALPPASAPMFRAHGLSMGTSWSVQGLLDDDGGGDVEDRLAAGVQSVLDRVVAEMSNWREDSDIGRFNRAGPGSWHVLPAACFAVLEAALTIAGDSGGAYDPTAGPLVDLWGFGPSGPRTAPPALADIDAARARCGWRRVEVDSDGRRVCQPGGLSLDLCAIAKGYAVDAVSAWLRAQGVVHHLVEVGGELRGEGVKPDGMPWWVELESPPAISARAGQRPEQRPEYQLTVVALHGLSVATSGDYRRYFDSDGQRYAHTIDPRTGYPTQHALASVTVLHRQCMLADAWSTALTVLGPDAGARLAERHGIAARMLVRTPDGFAEVVTPAFAAMLA</sequence>
<evidence type="ECO:0000313" key="12">
    <source>
        <dbReference type="EMBL" id="TWG87432.1"/>
    </source>
</evidence>
<name>A0A562BQL5_9BURK</name>
<comment type="cofactor">
    <cofactor evidence="11">
        <name>Mg(2+)</name>
        <dbReference type="ChEBI" id="CHEBI:18420"/>
    </cofactor>
    <cofactor evidence="11">
        <name>Mn(2+)</name>
        <dbReference type="ChEBI" id="CHEBI:29035"/>
    </cofactor>
    <text evidence="11">Magnesium. Can also use manganese.</text>
</comment>
<accession>A0A562BQL5</accession>
<keyword evidence="3 10" id="KW-0285">Flavoprotein</keyword>
<dbReference type="Proteomes" id="UP000318141">
    <property type="component" value="Unassembled WGS sequence"/>
</dbReference>
<evidence type="ECO:0000313" key="13">
    <source>
        <dbReference type="Proteomes" id="UP000318141"/>
    </source>
</evidence>
<dbReference type="Pfam" id="PF02424">
    <property type="entry name" value="ApbE"/>
    <property type="match status" value="1"/>
</dbReference>
<evidence type="ECO:0000256" key="6">
    <source>
        <dbReference type="ARBA" id="ARBA00022827"/>
    </source>
</evidence>
<feature type="binding site" evidence="11">
    <location>
        <position position="316"/>
    </location>
    <ligand>
        <name>Mg(2+)</name>
        <dbReference type="ChEBI" id="CHEBI:18420"/>
    </ligand>
</feature>
<evidence type="ECO:0000256" key="1">
    <source>
        <dbReference type="ARBA" id="ARBA00011955"/>
    </source>
</evidence>
<dbReference type="EMBL" id="VLJN01000009">
    <property type="protein sequence ID" value="TWG87432.1"/>
    <property type="molecule type" value="Genomic_DNA"/>
</dbReference>
<gene>
    <name evidence="12" type="ORF">L602_001700000240</name>
</gene>
<evidence type="ECO:0000256" key="8">
    <source>
        <dbReference type="ARBA" id="ARBA00031306"/>
    </source>
</evidence>
<proteinExistence type="inferred from homology"/>
<evidence type="ECO:0000256" key="3">
    <source>
        <dbReference type="ARBA" id="ARBA00022630"/>
    </source>
</evidence>
<evidence type="ECO:0000256" key="10">
    <source>
        <dbReference type="PIRNR" id="PIRNR006268"/>
    </source>
</evidence>
<dbReference type="PANTHER" id="PTHR30040">
    <property type="entry name" value="THIAMINE BIOSYNTHESIS LIPOPROTEIN APBE"/>
    <property type="match status" value="1"/>
</dbReference>
<dbReference type="PIRSF" id="PIRSF006268">
    <property type="entry name" value="ApbE"/>
    <property type="match status" value="1"/>
</dbReference>
<evidence type="ECO:0000256" key="2">
    <source>
        <dbReference type="ARBA" id="ARBA00016337"/>
    </source>
</evidence>
<dbReference type="SUPFAM" id="SSF143631">
    <property type="entry name" value="ApbE-like"/>
    <property type="match status" value="1"/>
</dbReference>